<evidence type="ECO:0000256" key="1">
    <source>
        <dbReference type="SAM" id="MobiDB-lite"/>
    </source>
</evidence>
<reference evidence="2 3" key="2">
    <citation type="submission" date="2018-11" db="EMBL/GenBank/DDBJ databases">
        <authorList>
            <consortium name="Pathogen Informatics"/>
        </authorList>
    </citation>
    <scope>NUCLEOTIDE SEQUENCE [LARGE SCALE GENOMIC DNA]</scope>
    <source>
        <strain evidence="2 3">NST_G2</strain>
    </source>
</reference>
<feature type="region of interest" description="Disordered" evidence="1">
    <location>
        <begin position="1"/>
        <end position="22"/>
    </location>
</feature>
<gene>
    <name evidence="2" type="ORF">SSLN_LOCUS13200</name>
</gene>
<name>A0A183T9Q2_SCHSO</name>
<feature type="compositionally biased region" description="Polar residues" evidence="1">
    <location>
        <begin position="1"/>
        <end position="17"/>
    </location>
</feature>
<evidence type="ECO:0000313" key="4">
    <source>
        <dbReference type="WBParaSite" id="SSLN_0001370301-mRNA-1"/>
    </source>
</evidence>
<dbReference type="WBParaSite" id="SSLN_0001370301-mRNA-1">
    <property type="protein sequence ID" value="SSLN_0001370301-mRNA-1"/>
    <property type="gene ID" value="SSLN_0001370301"/>
</dbReference>
<reference evidence="4" key="1">
    <citation type="submission" date="2016-06" db="UniProtKB">
        <authorList>
            <consortium name="WormBaseParasite"/>
        </authorList>
    </citation>
    <scope>IDENTIFICATION</scope>
</reference>
<protein>
    <submittedName>
        <fullName evidence="4">Glyco_hydro38C2 domain-containing protein</fullName>
    </submittedName>
</protein>
<dbReference type="Proteomes" id="UP000275846">
    <property type="component" value="Unassembled WGS sequence"/>
</dbReference>
<sequence>MFSSRQPTATSHSSQSAGDPVERILTVTNRKSGEEIIVRLVNPSGHPLVTGVPDLIRVLRGAFGWNSSAGLRLFSAPGEELPVTCTVNVLEFANRKLFME</sequence>
<evidence type="ECO:0000313" key="3">
    <source>
        <dbReference type="Proteomes" id="UP000275846"/>
    </source>
</evidence>
<dbReference type="AlphaFoldDB" id="A0A183T9Q2"/>
<evidence type="ECO:0000313" key="2">
    <source>
        <dbReference type="EMBL" id="VDL99585.1"/>
    </source>
</evidence>
<dbReference type="EMBL" id="UYSU01037890">
    <property type="protein sequence ID" value="VDL99585.1"/>
    <property type="molecule type" value="Genomic_DNA"/>
</dbReference>
<organism evidence="4">
    <name type="scientific">Schistocephalus solidus</name>
    <name type="common">Tapeworm</name>
    <dbReference type="NCBI Taxonomy" id="70667"/>
    <lineage>
        <taxon>Eukaryota</taxon>
        <taxon>Metazoa</taxon>
        <taxon>Spiralia</taxon>
        <taxon>Lophotrochozoa</taxon>
        <taxon>Platyhelminthes</taxon>
        <taxon>Cestoda</taxon>
        <taxon>Eucestoda</taxon>
        <taxon>Diphyllobothriidea</taxon>
        <taxon>Diphyllobothriidae</taxon>
        <taxon>Schistocephalus</taxon>
    </lineage>
</organism>
<accession>A0A183T9Q2</accession>
<proteinExistence type="predicted"/>
<keyword evidence="3" id="KW-1185">Reference proteome</keyword>